<evidence type="ECO:0000313" key="10">
    <source>
        <dbReference type="Proteomes" id="UP001160148"/>
    </source>
</evidence>
<dbReference type="PANTHER" id="PTHR23511:SF38">
    <property type="entry name" value="SYNAPTIC VESICLE 2-RELATED PROTEIN-LIKE PROTEIN"/>
    <property type="match status" value="1"/>
</dbReference>
<comment type="similarity">
    <text evidence="2">Belongs to the major facilitator superfamily.</text>
</comment>
<evidence type="ECO:0000313" key="9">
    <source>
        <dbReference type="EMBL" id="CAI6349191.1"/>
    </source>
</evidence>
<name>A0AAV0VY66_9HEMI</name>
<feature type="transmembrane region" description="Helical" evidence="7">
    <location>
        <begin position="151"/>
        <end position="173"/>
    </location>
</feature>
<dbReference type="InterPro" id="IPR005828">
    <property type="entry name" value="MFS_sugar_transport-like"/>
</dbReference>
<feature type="domain" description="Major facilitator superfamily (MFS) profile" evidence="8">
    <location>
        <begin position="61"/>
        <end position="536"/>
    </location>
</feature>
<evidence type="ECO:0000256" key="3">
    <source>
        <dbReference type="ARBA" id="ARBA00022448"/>
    </source>
</evidence>
<feature type="transmembrane region" description="Helical" evidence="7">
    <location>
        <begin position="59"/>
        <end position="82"/>
    </location>
</feature>
<gene>
    <name evidence="9" type="ORF">MEUPH1_LOCUS5783</name>
</gene>
<reference evidence="9 10" key="1">
    <citation type="submission" date="2023-01" db="EMBL/GenBank/DDBJ databases">
        <authorList>
            <person name="Whitehead M."/>
        </authorList>
    </citation>
    <scope>NUCLEOTIDE SEQUENCE [LARGE SCALE GENOMIC DNA]</scope>
</reference>
<dbReference type="SUPFAM" id="SSF103473">
    <property type="entry name" value="MFS general substrate transporter"/>
    <property type="match status" value="1"/>
</dbReference>
<dbReference type="GO" id="GO:0016020">
    <property type="term" value="C:membrane"/>
    <property type="evidence" value="ECO:0007669"/>
    <property type="project" value="UniProtKB-SubCell"/>
</dbReference>
<feature type="transmembrane region" description="Helical" evidence="7">
    <location>
        <begin position="331"/>
        <end position="352"/>
    </location>
</feature>
<feature type="transmembrane region" description="Helical" evidence="7">
    <location>
        <begin position="482"/>
        <end position="506"/>
    </location>
</feature>
<evidence type="ECO:0000256" key="7">
    <source>
        <dbReference type="SAM" id="Phobius"/>
    </source>
</evidence>
<evidence type="ECO:0000256" key="5">
    <source>
        <dbReference type="ARBA" id="ARBA00022989"/>
    </source>
</evidence>
<protein>
    <recommendedName>
        <fullName evidence="8">Major facilitator superfamily (MFS) profile domain-containing protein</fullName>
    </recommendedName>
</protein>
<keyword evidence="5 7" id="KW-1133">Transmembrane helix</keyword>
<feature type="transmembrane region" description="Helical" evidence="7">
    <location>
        <begin position="126"/>
        <end position="145"/>
    </location>
</feature>
<evidence type="ECO:0000259" key="8">
    <source>
        <dbReference type="PROSITE" id="PS50850"/>
    </source>
</evidence>
<feature type="transmembrane region" description="Helical" evidence="7">
    <location>
        <begin position="102"/>
        <end position="119"/>
    </location>
</feature>
<feature type="transmembrane region" description="Helical" evidence="7">
    <location>
        <begin position="424"/>
        <end position="443"/>
    </location>
</feature>
<proteinExistence type="inferred from homology"/>
<feature type="transmembrane region" description="Helical" evidence="7">
    <location>
        <begin position="227"/>
        <end position="246"/>
    </location>
</feature>
<dbReference type="Proteomes" id="UP001160148">
    <property type="component" value="Unassembled WGS sequence"/>
</dbReference>
<dbReference type="Gene3D" id="1.20.1250.20">
    <property type="entry name" value="MFS general substrate transporter like domains"/>
    <property type="match status" value="1"/>
</dbReference>
<keyword evidence="10" id="KW-1185">Reference proteome</keyword>
<organism evidence="9 10">
    <name type="scientific">Macrosiphum euphorbiae</name>
    <name type="common">potato aphid</name>
    <dbReference type="NCBI Taxonomy" id="13131"/>
    <lineage>
        <taxon>Eukaryota</taxon>
        <taxon>Metazoa</taxon>
        <taxon>Ecdysozoa</taxon>
        <taxon>Arthropoda</taxon>
        <taxon>Hexapoda</taxon>
        <taxon>Insecta</taxon>
        <taxon>Pterygota</taxon>
        <taxon>Neoptera</taxon>
        <taxon>Paraneoptera</taxon>
        <taxon>Hemiptera</taxon>
        <taxon>Sternorrhyncha</taxon>
        <taxon>Aphidomorpha</taxon>
        <taxon>Aphidoidea</taxon>
        <taxon>Aphididae</taxon>
        <taxon>Macrosiphini</taxon>
        <taxon>Macrosiphum</taxon>
    </lineage>
</organism>
<comment type="caution">
    <text evidence="9">The sequence shown here is derived from an EMBL/GenBank/DDBJ whole genome shotgun (WGS) entry which is preliminary data.</text>
</comment>
<feature type="transmembrane region" description="Helical" evidence="7">
    <location>
        <begin position="185"/>
        <end position="207"/>
    </location>
</feature>
<dbReference type="InterPro" id="IPR036259">
    <property type="entry name" value="MFS_trans_sf"/>
</dbReference>
<feature type="transmembrane region" description="Helical" evidence="7">
    <location>
        <begin position="395"/>
        <end position="417"/>
    </location>
</feature>
<keyword evidence="6 7" id="KW-0472">Membrane</keyword>
<sequence>MSNHSHHVDGVGRFSMLAQGALDEVPSDITVGVRISENDESPVTFEEAQDESGTGTYQIVLLVVCGLVNMSCAISTTAVSFISPAAEIDFDLNSTTKGILNGAPFLGMVLGAYFWGVFGDLKGRRLVILGSMGMDTFFTILSSLVQHVELFFILRVGNGFAIIGATCMVYVYLGEFLTPSKRDSYLLFLELFWALGMLIGPALAMVIIPSNMVLISTEYFKFNAWRIFILLTSIPSSISFILIYQYPDTPRFLMFRGYIIKSREVLEQIYLVNNKFTTVPYPVQVFTQTHSAVWFDTGFIGGIPFMINVKKRITVLKNGHLTLLSKYFRNIIVACIIEFCIMASYITILVWVPELFSRYSNYKLQNSDGVNLCTASEWHLKYDKLYAAHAVSGNAYFAASVVASSTIPLVLITGIIIKYVDKKKLLFMTCGIPAIFASLVTITHDDLQAELLCCLFEGLTSLTEPIIFCTIVELFPSNVRGVAFSMIVMIGRLGAIFGIVVFGILIDKSCYMTFYGLALLVLIAFIAVSFLPKLKIGGH</sequence>
<evidence type="ECO:0000256" key="6">
    <source>
        <dbReference type="ARBA" id="ARBA00023136"/>
    </source>
</evidence>
<comment type="subcellular location">
    <subcellularLocation>
        <location evidence="1">Membrane</location>
        <topology evidence="1">Multi-pass membrane protein</topology>
    </subcellularLocation>
</comment>
<dbReference type="InterPro" id="IPR020846">
    <property type="entry name" value="MFS_dom"/>
</dbReference>
<dbReference type="PANTHER" id="PTHR23511">
    <property type="entry name" value="SYNAPTIC VESICLE GLYCOPROTEIN 2"/>
    <property type="match status" value="1"/>
</dbReference>
<evidence type="ECO:0000256" key="1">
    <source>
        <dbReference type="ARBA" id="ARBA00004141"/>
    </source>
</evidence>
<keyword evidence="3" id="KW-0813">Transport</keyword>
<dbReference type="AlphaFoldDB" id="A0AAV0VY66"/>
<accession>A0AAV0VY66</accession>
<dbReference type="Pfam" id="PF07690">
    <property type="entry name" value="MFS_1"/>
    <property type="match status" value="1"/>
</dbReference>
<keyword evidence="4 7" id="KW-0812">Transmembrane</keyword>
<evidence type="ECO:0000256" key="2">
    <source>
        <dbReference type="ARBA" id="ARBA00008335"/>
    </source>
</evidence>
<dbReference type="InterPro" id="IPR011701">
    <property type="entry name" value="MFS"/>
</dbReference>
<feature type="transmembrane region" description="Helical" evidence="7">
    <location>
        <begin position="512"/>
        <end position="531"/>
    </location>
</feature>
<dbReference type="EMBL" id="CARXXK010000001">
    <property type="protein sequence ID" value="CAI6349191.1"/>
    <property type="molecule type" value="Genomic_DNA"/>
</dbReference>
<dbReference type="Pfam" id="PF00083">
    <property type="entry name" value="Sugar_tr"/>
    <property type="match status" value="1"/>
</dbReference>
<dbReference type="PROSITE" id="PS50850">
    <property type="entry name" value="MFS"/>
    <property type="match status" value="1"/>
</dbReference>
<dbReference type="GO" id="GO:0022857">
    <property type="term" value="F:transmembrane transporter activity"/>
    <property type="evidence" value="ECO:0007669"/>
    <property type="project" value="InterPro"/>
</dbReference>
<evidence type="ECO:0000256" key="4">
    <source>
        <dbReference type="ARBA" id="ARBA00022692"/>
    </source>
</evidence>